<dbReference type="Proteomes" id="UP000821845">
    <property type="component" value="Chromosome 11"/>
</dbReference>
<sequence>MASNRKCSDKLETLEIWQWNCRGIRRKQALLKQHISSCGALPDIIALQETGCSPALAGYSVYEGIGQSKVATLVHKAVTAIRHDIDATDIDHVFIEIITQKRSQESIFLLNIYSPPSQRKANFNYLLGKAQQAAGRKGIVILGDFNAWHKSWGYLKETQKGKDLAREADRRKLSLITDPTRPTRVGNSISRDSCPDLAFVRGVREARWENEGETLGSDHCILRIQIETLPIRKRQDQARLTDWDAYRKTRAESEDTAITDIKSWFDWFKQGQLQADPPTAKYGTL</sequence>
<gene>
    <name evidence="1" type="ORF">HPB50_016298</name>
</gene>
<keyword evidence="2" id="KW-1185">Reference proteome</keyword>
<comment type="caution">
    <text evidence="1">The sequence shown here is derived from an EMBL/GenBank/DDBJ whole genome shotgun (WGS) entry which is preliminary data.</text>
</comment>
<accession>A0ACB7T2I2</accession>
<protein>
    <submittedName>
        <fullName evidence="1">Uncharacterized protein</fullName>
    </submittedName>
</protein>
<name>A0ACB7T2I2_HYAAI</name>
<dbReference type="EMBL" id="CM023491">
    <property type="protein sequence ID" value="KAH6941323.1"/>
    <property type="molecule type" value="Genomic_DNA"/>
</dbReference>
<evidence type="ECO:0000313" key="2">
    <source>
        <dbReference type="Proteomes" id="UP000821845"/>
    </source>
</evidence>
<organism evidence="1 2">
    <name type="scientific">Hyalomma asiaticum</name>
    <name type="common">Tick</name>
    <dbReference type="NCBI Taxonomy" id="266040"/>
    <lineage>
        <taxon>Eukaryota</taxon>
        <taxon>Metazoa</taxon>
        <taxon>Ecdysozoa</taxon>
        <taxon>Arthropoda</taxon>
        <taxon>Chelicerata</taxon>
        <taxon>Arachnida</taxon>
        <taxon>Acari</taxon>
        <taxon>Parasitiformes</taxon>
        <taxon>Ixodida</taxon>
        <taxon>Ixodoidea</taxon>
        <taxon>Ixodidae</taxon>
        <taxon>Hyalomminae</taxon>
        <taxon>Hyalomma</taxon>
    </lineage>
</organism>
<evidence type="ECO:0000313" key="1">
    <source>
        <dbReference type="EMBL" id="KAH6941323.1"/>
    </source>
</evidence>
<proteinExistence type="predicted"/>
<reference evidence="1" key="1">
    <citation type="submission" date="2020-05" db="EMBL/GenBank/DDBJ databases">
        <title>Large-scale comparative analyses of tick genomes elucidate their genetic diversity and vector capacities.</title>
        <authorList>
            <person name="Jia N."/>
            <person name="Wang J."/>
            <person name="Shi W."/>
            <person name="Du L."/>
            <person name="Sun Y."/>
            <person name="Zhan W."/>
            <person name="Jiang J."/>
            <person name="Wang Q."/>
            <person name="Zhang B."/>
            <person name="Ji P."/>
            <person name="Sakyi L.B."/>
            <person name="Cui X."/>
            <person name="Yuan T."/>
            <person name="Jiang B."/>
            <person name="Yang W."/>
            <person name="Lam T.T.-Y."/>
            <person name="Chang Q."/>
            <person name="Ding S."/>
            <person name="Wang X."/>
            <person name="Zhu J."/>
            <person name="Ruan X."/>
            <person name="Zhao L."/>
            <person name="Wei J."/>
            <person name="Que T."/>
            <person name="Du C."/>
            <person name="Cheng J."/>
            <person name="Dai P."/>
            <person name="Han X."/>
            <person name="Huang E."/>
            <person name="Gao Y."/>
            <person name="Liu J."/>
            <person name="Shao H."/>
            <person name="Ye R."/>
            <person name="Li L."/>
            <person name="Wei W."/>
            <person name="Wang X."/>
            <person name="Wang C."/>
            <person name="Yang T."/>
            <person name="Huo Q."/>
            <person name="Li W."/>
            <person name="Guo W."/>
            <person name="Chen H."/>
            <person name="Zhou L."/>
            <person name="Ni X."/>
            <person name="Tian J."/>
            <person name="Zhou Y."/>
            <person name="Sheng Y."/>
            <person name="Liu T."/>
            <person name="Pan Y."/>
            <person name="Xia L."/>
            <person name="Li J."/>
            <person name="Zhao F."/>
            <person name="Cao W."/>
        </authorList>
    </citation>
    <scope>NUCLEOTIDE SEQUENCE</scope>
    <source>
        <strain evidence="1">Hyas-2018</strain>
    </source>
</reference>